<evidence type="ECO:0000256" key="3">
    <source>
        <dbReference type="ARBA" id="ARBA00016943"/>
    </source>
</evidence>
<evidence type="ECO:0000256" key="11">
    <source>
        <dbReference type="ARBA" id="ARBA00023277"/>
    </source>
</evidence>
<feature type="binding site" evidence="12">
    <location>
        <begin position="41"/>
        <end position="45"/>
    </location>
    <ligand>
        <name>substrate</name>
    </ligand>
</feature>
<dbReference type="AlphaFoldDB" id="A0A4E0R3I0"/>
<dbReference type="CDD" id="cd01174">
    <property type="entry name" value="ribokinase"/>
    <property type="match status" value="1"/>
</dbReference>
<dbReference type="PROSITE" id="PS00584">
    <property type="entry name" value="PFKB_KINASES_2"/>
    <property type="match status" value="1"/>
</dbReference>
<name>A0A4E0R3I0_FASHE</name>
<keyword evidence="11 12" id="KW-0119">Carbohydrate metabolism</keyword>
<dbReference type="GO" id="GO:0005524">
    <property type="term" value="F:ATP binding"/>
    <property type="evidence" value="ECO:0007669"/>
    <property type="project" value="UniProtKB-UniRule"/>
</dbReference>
<feature type="binding site" evidence="12">
    <location>
        <position position="195"/>
    </location>
    <ligand>
        <name>ATP</name>
        <dbReference type="ChEBI" id="CHEBI:30616"/>
    </ligand>
</feature>
<gene>
    <name evidence="14" type="ORF">D915_007185</name>
</gene>
<keyword evidence="12" id="KW-0539">Nucleus</keyword>
<comment type="subunit">
    <text evidence="12">Homodimer.</text>
</comment>
<comment type="caution">
    <text evidence="12">Lacks conserved residue(s) required for the propagation of feature annotation.</text>
</comment>
<evidence type="ECO:0000256" key="7">
    <source>
        <dbReference type="ARBA" id="ARBA00022777"/>
    </source>
</evidence>
<feature type="binding site" evidence="12">
    <location>
        <position position="332"/>
    </location>
    <ligand>
        <name>K(+)</name>
        <dbReference type="ChEBI" id="CHEBI:29103"/>
    </ligand>
</feature>
<evidence type="ECO:0000256" key="2">
    <source>
        <dbReference type="ARBA" id="ARBA00012035"/>
    </source>
</evidence>
<comment type="caution">
    <text evidence="14">The sequence shown here is derived from an EMBL/GenBank/DDBJ whole genome shotgun (WGS) entry which is preliminary data.</text>
</comment>
<evidence type="ECO:0000256" key="12">
    <source>
        <dbReference type="HAMAP-Rule" id="MF_03215"/>
    </source>
</evidence>
<dbReference type="InterPro" id="IPR002173">
    <property type="entry name" value="Carboh/pur_kinase_PfkB_CS"/>
</dbReference>
<dbReference type="GO" id="GO:0004747">
    <property type="term" value="F:ribokinase activity"/>
    <property type="evidence" value="ECO:0007669"/>
    <property type="project" value="UniProtKB-UniRule"/>
</dbReference>
<keyword evidence="6 12" id="KW-0547">Nucleotide-binding</keyword>
<reference evidence="14" key="1">
    <citation type="submission" date="2019-03" db="EMBL/GenBank/DDBJ databases">
        <title>Improved annotation for the trematode Fasciola hepatica.</title>
        <authorList>
            <person name="Choi Y.-J."/>
            <person name="Martin J."/>
            <person name="Mitreva M."/>
        </authorList>
    </citation>
    <scope>NUCLEOTIDE SEQUENCE [LARGE SCALE GENOMIC DNA]</scope>
</reference>
<dbReference type="GO" id="GO:0046872">
    <property type="term" value="F:metal ion binding"/>
    <property type="evidence" value="ECO:0007669"/>
    <property type="project" value="UniProtKB-KW"/>
</dbReference>
<feature type="binding site" evidence="12">
    <location>
        <position position="291"/>
    </location>
    <ligand>
        <name>K(+)</name>
        <dbReference type="ChEBI" id="CHEBI:29103"/>
    </ligand>
</feature>
<dbReference type="InterPro" id="IPR011611">
    <property type="entry name" value="PfkB_dom"/>
</dbReference>
<evidence type="ECO:0000313" key="15">
    <source>
        <dbReference type="Proteomes" id="UP000230066"/>
    </source>
</evidence>
<evidence type="ECO:0000256" key="5">
    <source>
        <dbReference type="ARBA" id="ARBA00022723"/>
    </source>
</evidence>
<feature type="binding site" evidence="12">
    <location>
        <begin position="13"/>
        <end position="15"/>
    </location>
    <ligand>
        <name>substrate</name>
    </ligand>
</feature>
<dbReference type="GO" id="GO:0019303">
    <property type="term" value="P:D-ribose catabolic process"/>
    <property type="evidence" value="ECO:0007669"/>
    <property type="project" value="UniProtKB-UniRule"/>
</dbReference>
<dbReference type="InterPro" id="IPR029056">
    <property type="entry name" value="Ribokinase-like"/>
</dbReference>
<feature type="binding site" evidence="12">
    <location>
        <begin position="240"/>
        <end position="245"/>
    </location>
    <ligand>
        <name>ATP</name>
        <dbReference type="ChEBI" id="CHEBI:30616"/>
    </ligand>
</feature>
<comment type="pathway">
    <text evidence="12">Carbohydrate metabolism; D-ribose degradation; D-ribose 5-phosphate from beta-D-ribopyranose: step 2/2.</text>
</comment>
<accession>A0A4E0R3I0</accession>
<dbReference type="SUPFAM" id="SSF53613">
    <property type="entry name" value="Ribokinase-like"/>
    <property type="match status" value="1"/>
</dbReference>
<comment type="subcellular location">
    <subcellularLocation>
        <location evidence="12">Cytoplasm</location>
    </subcellularLocation>
    <subcellularLocation>
        <location evidence="12">Nucleus</location>
    </subcellularLocation>
</comment>
<evidence type="ECO:0000256" key="4">
    <source>
        <dbReference type="ARBA" id="ARBA00022679"/>
    </source>
</evidence>
<feature type="active site" description="Proton acceptor" evidence="12">
    <location>
        <position position="297"/>
    </location>
</feature>
<keyword evidence="10 12" id="KW-0630">Potassium</keyword>
<dbReference type="InterPro" id="IPR002139">
    <property type="entry name" value="Ribo/fructo_kinase"/>
</dbReference>
<comment type="function">
    <text evidence="12">Catalyzes the phosphorylation of ribose at O-5 in a reaction requiring ATP and magnesium. The resulting D-ribose-5-phosphate can then be used either for sythesis of nucleotides, histidine, and tryptophan, or as a component of the pentose phosphate pathway.</text>
</comment>
<evidence type="ECO:0000256" key="6">
    <source>
        <dbReference type="ARBA" id="ARBA00022741"/>
    </source>
</evidence>
<feature type="binding site" evidence="12">
    <location>
        <position position="334"/>
    </location>
    <ligand>
        <name>K(+)</name>
        <dbReference type="ChEBI" id="CHEBI:29103"/>
    </ligand>
</feature>
<feature type="binding site" evidence="12">
    <location>
        <begin position="296"/>
        <end position="297"/>
    </location>
    <ligand>
        <name>ATP</name>
        <dbReference type="ChEBI" id="CHEBI:30616"/>
    </ligand>
</feature>
<dbReference type="Gene3D" id="3.40.1190.20">
    <property type="match status" value="1"/>
</dbReference>
<dbReference type="HAMAP" id="MF_01987">
    <property type="entry name" value="Ribokinase"/>
    <property type="match status" value="1"/>
</dbReference>
<evidence type="ECO:0000256" key="8">
    <source>
        <dbReference type="ARBA" id="ARBA00022840"/>
    </source>
</evidence>
<dbReference type="PANTHER" id="PTHR10584">
    <property type="entry name" value="SUGAR KINASE"/>
    <property type="match status" value="1"/>
</dbReference>
<proteinExistence type="inferred from homology"/>
<keyword evidence="8 12" id="KW-0067">ATP-binding</keyword>
<dbReference type="PRINTS" id="PR00990">
    <property type="entry name" value="RIBOKINASE"/>
</dbReference>
<dbReference type="GO" id="GO:0005634">
    <property type="term" value="C:nucleus"/>
    <property type="evidence" value="ECO:0007669"/>
    <property type="project" value="UniProtKB-SubCell"/>
</dbReference>
<keyword evidence="7 12" id="KW-0418">Kinase</keyword>
<dbReference type="Proteomes" id="UP000230066">
    <property type="component" value="Unassembled WGS sequence"/>
</dbReference>
<comment type="cofactor">
    <cofactor evidence="12">
        <name>Mg(2+)</name>
        <dbReference type="ChEBI" id="CHEBI:18420"/>
    </cofactor>
    <text evidence="12">Requires a divalent cation, most likely magnesium in vivo, as an electrophilic catalyst to aid phosphoryl group transfer. It is the chelate of the metal and the nucleotide that is the actual substrate.</text>
</comment>
<dbReference type="EMBL" id="JXXN02002988">
    <property type="protein sequence ID" value="THD22113.1"/>
    <property type="molecule type" value="Genomic_DNA"/>
</dbReference>
<dbReference type="Pfam" id="PF00294">
    <property type="entry name" value="PfkB"/>
    <property type="match status" value="1"/>
</dbReference>
<sequence length="360" mass="38453">MESLDVSVVGSINTDLSVFTDVVPSAGETVMGAQFVMGYGGKGANQCVATQFLGSRSAIVSKVGSDCFADRYLKHLSAISVNTEGIIQTDEASTGLALITVQRDRGENRIIVVPGSNMLLTTADVDSAAKAGFLDAGVVLCQLEITAATTLHALKLAHSKGRITVLNPAPSPSKAPGNAELLSEMLKVCDYCCPNETEALQLISISTDRKFSPTEEDCLQNYIKCLSWLADCGVRYPIVTMGSEGLIALVPKSSVPEKPTKDVSIEQQIEMKDETKCVVRLKAPHVPTVVDTTGAGDCFVGAFVHFLACHKSIGVVEQLRRAVWIASKSVQKVGTQSSFPKRTELPAAIFGKTVFEWPKL</sequence>
<comment type="activity regulation">
    <text evidence="12">Activated by a monovalent cation that binds near, but not in, the active site. The most likely occupant of the site in vivo is potassium. Ion binding induces a conformational change that may alter substrate affinity.</text>
</comment>
<dbReference type="GO" id="GO:0005829">
    <property type="term" value="C:cytosol"/>
    <property type="evidence" value="ECO:0007669"/>
    <property type="project" value="TreeGrafter"/>
</dbReference>
<evidence type="ECO:0000259" key="13">
    <source>
        <dbReference type="Pfam" id="PF00294"/>
    </source>
</evidence>
<keyword evidence="5 12" id="KW-0479">Metal-binding</keyword>
<evidence type="ECO:0000256" key="10">
    <source>
        <dbReference type="ARBA" id="ARBA00022958"/>
    </source>
</evidence>
<evidence type="ECO:0000313" key="14">
    <source>
        <dbReference type="EMBL" id="THD22113.1"/>
    </source>
</evidence>
<comment type="catalytic activity">
    <reaction evidence="12">
        <text>D-ribose + ATP = D-ribose 5-phosphate + ADP + H(+)</text>
        <dbReference type="Rhea" id="RHEA:13697"/>
        <dbReference type="ChEBI" id="CHEBI:15378"/>
        <dbReference type="ChEBI" id="CHEBI:30616"/>
        <dbReference type="ChEBI" id="CHEBI:47013"/>
        <dbReference type="ChEBI" id="CHEBI:78346"/>
        <dbReference type="ChEBI" id="CHEBI:456216"/>
        <dbReference type="EC" id="2.7.1.15"/>
    </reaction>
</comment>
<feature type="binding site" evidence="12">
    <location>
        <position position="329"/>
    </location>
    <ligand>
        <name>K(+)</name>
        <dbReference type="ChEBI" id="CHEBI:29103"/>
    </ligand>
</feature>
<keyword evidence="15" id="KW-1185">Reference proteome</keyword>
<protein>
    <recommendedName>
        <fullName evidence="3 12">Ribokinase</fullName>
        <shortName evidence="12">RK</shortName>
        <ecNumber evidence="2 12">2.7.1.15</ecNumber>
    </recommendedName>
</protein>
<feature type="binding site" evidence="12">
    <location>
        <position position="297"/>
    </location>
    <ligand>
        <name>substrate</name>
    </ligand>
</feature>
<dbReference type="UniPathway" id="UPA00916">
    <property type="reaction ID" value="UER00889"/>
</dbReference>
<keyword evidence="9 12" id="KW-0460">Magnesium</keyword>
<feature type="domain" description="Carbohydrate kinase PfkB" evidence="13">
    <location>
        <begin position="5"/>
        <end position="341"/>
    </location>
</feature>
<keyword evidence="12" id="KW-0963">Cytoplasm</keyword>
<evidence type="ECO:0000256" key="9">
    <source>
        <dbReference type="ARBA" id="ARBA00022842"/>
    </source>
</evidence>
<keyword evidence="4 12" id="KW-0808">Transferase</keyword>
<feature type="binding site" evidence="12">
    <location>
        <position position="293"/>
    </location>
    <ligand>
        <name>K(+)</name>
        <dbReference type="ChEBI" id="CHEBI:29103"/>
    </ligand>
</feature>
<comment type="similarity">
    <text evidence="1">Belongs to the carbohydrate kinase pfkB family.</text>
</comment>
<comment type="similarity">
    <text evidence="12">Belongs to the carbohydrate kinase PfkB family. Ribokinase subfamily.</text>
</comment>
<dbReference type="PANTHER" id="PTHR10584:SF166">
    <property type="entry name" value="RIBOKINASE"/>
    <property type="match status" value="1"/>
</dbReference>
<dbReference type="InterPro" id="IPR011877">
    <property type="entry name" value="Ribokinase"/>
</dbReference>
<organism evidence="14 15">
    <name type="scientific">Fasciola hepatica</name>
    <name type="common">Liver fluke</name>
    <dbReference type="NCBI Taxonomy" id="6192"/>
    <lineage>
        <taxon>Eukaryota</taxon>
        <taxon>Metazoa</taxon>
        <taxon>Spiralia</taxon>
        <taxon>Lophotrochozoa</taxon>
        <taxon>Platyhelminthes</taxon>
        <taxon>Trematoda</taxon>
        <taxon>Digenea</taxon>
        <taxon>Plagiorchiida</taxon>
        <taxon>Echinostomata</taxon>
        <taxon>Echinostomatoidea</taxon>
        <taxon>Fasciolidae</taxon>
        <taxon>Fasciola</taxon>
    </lineage>
</organism>
<dbReference type="EC" id="2.7.1.15" evidence="2 12"/>
<evidence type="ECO:0000256" key="1">
    <source>
        <dbReference type="ARBA" id="ARBA00005380"/>
    </source>
</evidence>
<feature type="binding site" evidence="12">
    <location>
        <position position="338"/>
    </location>
    <ligand>
        <name>K(+)</name>
        <dbReference type="ChEBI" id="CHEBI:29103"/>
    </ligand>
</feature>
<feature type="binding site" evidence="12">
    <location>
        <position position="144"/>
    </location>
    <ligand>
        <name>substrate</name>
    </ligand>
</feature>